<comment type="caution">
    <text evidence="9">The sequence shown here is derived from an EMBL/GenBank/DDBJ whole genome shotgun (WGS) entry which is preliminary data.</text>
</comment>
<comment type="function">
    <text evidence="6">Catalyzes the deamination of adenosine to inosine at the wobble position 34 of tRNA(Arg2).</text>
</comment>
<keyword evidence="1 6" id="KW-0819">tRNA processing</keyword>
<feature type="active site" description="Proton donor" evidence="6">
    <location>
        <position position="76"/>
    </location>
</feature>
<dbReference type="PANTHER" id="PTHR11079">
    <property type="entry name" value="CYTOSINE DEAMINASE FAMILY MEMBER"/>
    <property type="match status" value="1"/>
</dbReference>
<keyword evidence="3 6" id="KW-0378">Hydrolase</keyword>
<evidence type="ECO:0000256" key="1">
    <source>
        <dbReference type="ARBA" id="ARBA00022694"/>
    </source>
</evidence>
<gene>
    <name evidence="6" type="primary">tadA</name>
    <name evidence="8" type="ORF">C3920_13080</name>
    <name evidence="9" type="ORF">CFR71_05680</name>
</gene>
<dbReference type="EC" id="3.5.4.33" evidence="6"/>
<feature type="domain" description="CMP/dCMP-type deaminase" evidence="7">
    <location>
        <begin position="22"/>
        <end position="132"/>
    </location>
</feature>
<evidence type="ECO:0000256" key="6">
    <source>
        <dbReference type="HAMAP-Rule" id="MF_00972"/>
    </source>
</evidence>
<comment type="cofactor">
    <cofactor evidence="6">
        <name>Zn(2+)</name>
        <dbReference type="ChEBI" id="CHEBI:29105"/>
    </cofactor>
    <text evidence="6">Binds 1 zinc ion per subunit.</text>
</comment>
<dbReference type="Proteomes" id="UP000247609">
    <property type="component" value="Unassembled WGS sequence"/>
</dbReference>
<comment type="catalytic activity">
    <reaction evidence="5 6">
        <text>adenosine(34) in tRNA + H2O + H(+) = inosine(34) in tRNA + NH4(+)</text>
        <dbReference type="Rhea" id="RHEA:43168"/>
        <dbReference type="Rhea" id="RHEA-COMP:10373"/>
        <dbReference type="Rhea" id="RHEA-COMP:10374"/>
        <dbReference type="ChEBI" id="CHEBI:15377"/>
        <dbReference type="ChEBI" id="CHEBI:15378"/>
        <dbReference type="ChEBI" id="CHEBI:28938"/>
        <dbReference type="ChEBI" id="CHEBI:74411"/>
        <dbReference type="ChEBI" id="CHEBI:82852"/>
        <dbReference type="EC" id="3.5.4.33"/>
    </reaction>
</comment>
<dbReference type="InterPro" id="IPR002125">
    <property type="entry name" value="CMP_dCMP_dom"/>
</dbReference>
<dbReference type="CDD" id="cd01285">
    <property type="entry name" value="nucleoside_deaminase"/>
    <property type="match status" value="1"/>
</dbReference>
<reference evidence="9 10" key="1">
    <citation type="submission" date="2017-07" db="EMBL/GenBank/DDBJ databases">
        <title>A draft genome sequence of Komagataeibacter sp. T5K1.</title>
        <authorList>
            <person name="Skraban J."/>
            <person name="Cleenwerck I."/>
            <person name="Vandamme P."/>
            <person name="Trcek J."/>
        </authorList>
    </citation>
    <scope>NUCLEOTIDE SEQUENCE [LARGE SCALE GENOMIC DNA]</scope>
    <source>
        <strain evidence="9 10">T5K1</strain>
    </source>
</reference>
<comment type="similarity">
    <text evidence="6">Belongs to the cytidine and deoxycytidylate deaminase family.</text>
</comment>
<feature type="binding site" evidence="6">
    <location>
        <position position="104"/>
    </location>
    <ligand>
        <name>Zn(2+)</name>
        <dbReference type="ChEBI" id="CHEBI:29105"/>
        <note>catalytic</note>
    </ligand>
</feature>
<dbReference type="Gene3D" id="3.40.140.10">
    <property type="entry name" value="Cytidine Deaminase, domain 2"/>
    <property type="match status" value="1"/>
</dbReference>
<evidence type="ECO:0000313" key="11">
    <source>
        <dbReference type="Proteomes" id="UP000248116"/>
    </source>
</evidence>
<dbReference type="EMBL" id="PRCW01000108">
    <property type="protein sequence ID" value="PYD46840.1"/>
    <property type="molecule type" value="Genomic_DNA"/>
</dbReference>
<dbReference type="Pfam" id="PF00383">
    <property type="entry name" value="dCMP_cyt_deam_1"/>
    <property type="match status" value="1"/>
</dbReference>
<keyword evidence="11" id="KW-1185">Reference proteome</keyword>
<dbReference type="GO" id="GO:0002100">
    <property type="term" value="P:tRNA wobble adenosine to inosine editing"/>
    <property type="evidence" value="ECO:0007669"/>
    <property type="project" value="UniProtKB-UniRule"/>
</dbReference>
<evidence type="ECO:0000313" key="9">
    <source>
        <dbReference type="EMBL" id="PYD76323.1"/>
    </source>
</evidence>
<dbReference type="SUPFAM" id="SSF53927">
    <property type="entry name" value="Cytidine deaminase-like"/>
    <property type="match status" value="1"/>
</dbReference>
<evidence type="ECO:0000256" key="2">
    <source>
        <dbReference type="ARBA" id="ARBA00022723"/>
    </source>
</evidence>
<dbReference type="PROSITE" id="PS51747">
    <property type="entry name" value="CYT_DCMP_DEAMINASES_2"/>
    <property type="match status" value="1"/>
</dbReference>
<evidence type="ECO:0000313" key="8">
    <source>
        <dbReference type="EMBL" id="PYD46840.1"/>
    </source>
</evidence>
<evidence type="ECO:0000256" key="5">
    <source>
        <dbReference type="ARBA" id="ARBA00048045"/>
    </source>
</evidence>
<reference evidence="8 11" key="2">
    <citation type="submission" date="2018-02" db="EMBL/GenBank/DDBJ databases">
        <authorList>
            <person name="Skraban J."/>
            <person name="Trcek J."/>
        </authorList>
    </citation>
    <scope>NUCLEOTIDE SEQUENCE [LARGE SCALE GENOMIC DNA]</scope>
    <source>
        <strain evidence="8 11">AV446</strain>
    </source>
</reference>
<dbReference type="Proteomes" id="UP000248116">
    <property type="component" value="Unassembled WGS sequence"/>
</dbReference>
<protein>
    <recommendedName>
        <fullName evidence="6">tRNA-specific adenosine deaminase</fullName>
        <ecNumber evidence="6">3.5.4.33</ecNumber>
    </recommendedName>
</protein>
<evidence type="ECO:0000256" key="4">
    <source>
        <dbReference type="ARBA" id="ARBA00022833"/>
    </source>
</evidence>
<comment type="subunit">
    <text evidence="6">Homodimer.</text>
</comment>
<evidence type="ECO:0000256" key="3">
    <source>
        <dbReference type="ARBA" id="ARBA00022801"/>
    </source>
</evidence>
<dbReference type="EMBL" id="NOXG01000003">
    <property type="protein sequence ID" value="PYD76323.1"/>
    <property type="molecule type" value="Genomic_DNA"/>
</dbReference>
<dbReference type="PANTHER" id="PTHR11079:SF179">
    <property type="entry name" value="TRNA(ADENINE(34)) DEAMINASE, CHLOROPLASTIC"/>
    <property type="match status" value="1"/>
</dbReference>
<name>A0A318QUC5_9PROT</name>
<keyword evidence="2 6" id="KW-0479">Metal-binding</keyword>
<dbReference type="InterPro" id="IPR016193">
    <property type="entry name" value="Cytidine_deaminase-like"/>
</dbReference>
<evidence type="ECO:0000313" key="10">
    <source>
        <dbReference type="Proteomes" id="UP000247609"/>
    </source>
</evidence>
<dbReference type="InterPro" id="IPR028883">
    <property type="entry name" value="tRNA_aden_deaminase"/>
</dbReference>
<keyword evidence="4 6" id="KW-0862">Zinc</keyword>
<evidence type="ECO:0000259" key="7">
    <source>
        <dbReference type="PROSITE" id="PS51747"/>
    </source>
</evidence>
<proteinExistence type="inferred from homology"/>
<organism evidence="9 10">
    <name type="scientific">Novacetimonas pomaceti</name>
    <dbReference type="NCBI Taxonomy" id="2021998"/>
    <lineage>
        <taxon>Bacteria</taxon>
        <taxon>Pseudomonadati</taxon>
        <taxon>Pseudomonadota</taxon>
        <taxon>Alphaproteobacteria</taxon>
        <taxon>Acetobacterales</taxon>
        <taxon>Acetobacteraceae</taxon>
        <taxon>Novacetimonas</taxon>
    </lineage>
</organism>
<dbReference type="HAMAP" id="MF_00972">
    <property type="entry name" value="tRNA_aden_deaminase"/>
    <property type="match status" value="1"/>
</dbReference>
<feature type="binding site" evidence="6">
    <location>
        <position position="107"/>
    </location>
    <ligand>
        <name>Zn(2+)</name>
        <dbReference type="ChEBI" id="CHEBI:29105"/>
        <note>catalytic</note>
    </ligand>
</feature>
<dbReference type="AlphaFoldDB" id="A0A318QUC5"/>
<accession>A0A318QUC5</accession>
<feature type="binding site" evidence="6">
    <location>
        <position position="74"/>
    </location>
    <ligand>
        <name>Zn(2+)</name>
        <dbReference type="ChEBI" id="CHEBI:29105"/>
        <note>catalytic</note>
    </ligand>
</feature>
<dbReference type="GO" id="GO:0008270">
    <property type="term" value="F:zinc ion binding"/>
    <property type="evidence" value="ECO:0007669"/>
    <property type="project" value="UniProtKB-UniRule"/>
</dbReference>
<sequence length="172" mass="18306">MVAAGGYRIGMIFPPVHGVAPESAPDPMSVAFAQARAAAARGEVPVGAVLLGPDGTIIARAGNRTEELRDPSAHAEMLVMRAATQARDGARLSDCTLYVTLEPCPMCAAAAVHFRVGRILFGAYDPKGGGVEHGPRLFARRDCLHRPETIGGLREREAAAMLRGFFRDRRDG</sequence>
<dbReference type="GO" id="GO:0052717">
    <property type="term" value="F:tRNA-specific adenosine-34 deaminase activity"/>
    <property type="evidence" value="ECO:0007669"/>
    <property type="project" value="UniProtKB-UniRule"/>
</dbReference>